<feature type="compositionally biased region" description="Polar residues" evidence="1">
    <location>
        <begin position="75"/>
        <end position="85"/>
    </location>
</feature>
<dbReference type="KEGG" id="pcb:PCHAS_0308800"/>
<gene>
    <name evidence="2" type="ORF">PCHAS_0308800</name>
</gene>
<evidence type="ECO:0000313" key="3">
    <source>
        <dbReference type="Proteomes" id="UP000071118"/>
    </source>
</evidence>
<feature type="compositionally biased region" description="Polar residues" evidence="1">
    <location>
        <begin position="316"/>
        <end position="330"/>
    </location>
</feature>
<accession>A0A4V0K3W3</accession>
<dbReference type="OrthoDB" id="385277at2759"/>
<feature type="region of interest" description="Disordered" evidence="1">
    <location>
        <begin position="1"/>
        <end position="36"/>
    </location>
</feature>
<feature type="compositionally biased region" description="Low complexity" evidence="1">
    <location>
        <begin position="96"/>
        <end position="105"/>
    </location>
</feature>
<proteinExistence type="predicted"/>
<evidence type="ECO:0000313" key="2">
    <source>
        <dbReference type="EMBL" id="VTZ67006.1"/>
    </source>
</evidence>
<feature type="region of interest" description="Disordered" evidence="1">
    <location>
        <begin position="316"/>
        <end position="339"/>
    </location>
</feature>
<dbReference type="Proteomes" id="UP000071118">
    <property type="component" value="Chromosome 3"/>
</dbReference>
<feature type="region of interest" description="Disordered" evidence="1">
    <location>
        <begin position="263"/>
        <end position="289"/>
    </location>
</feature>
<dbReference type="RefSeq" id="XP_745557.2">
    <property type="nucleotide sequence ID" value="XM_740464.2"/>
</dbReference>
<reference evidence="2 3" key="1">
    <citation type="journal article" date="2014" name="BMC Biol.">
        <title>A comprehensive evaluation of rodent malaria parasite genomes and gene expression.</title>
        <authorList>
            <person name="Otto T.D."/>
            <person name="Bohme U."/>
            <person name="Jackson A.P."/>
            <person name="Hunt M."/>
            <person name="Franke-Fayard B."/>
            <person name="Hoeijmakers W.A."/>
            <person name="Religa A.A."/>
            <person name="Robertson L."/>
            <person name="Sanders M."/>
            <person name="Ogun S.A."/>
            <person name="Cunningham D."/>
            <person name="Erhart A."/>
            <person name="Billker O."/>
            <person name="Khan S.M."/>
            <person name="Stunnenberg H.G."/>
            <person name="Langhorne J."/>
            <person name="Holder A.A."/>
            <person name="Waters A.P."/>
            <person name="Newbold C.I."/>
            <person name="Pain A."/>
            <person name="Berriman M."/>
            <person name="Janse C.J."/>
        </authorList>
    </citation>
    <scope>NUCLEOTIDE SEQUENCE [LARGE SCALE GENOMIC DNA]</scope>
    <source>
        <strain evidence="2 3">AS</strain>
    </source>
</reference>
<feature type="region of interest" description="Disordered" evidence="1">
    <location>
        <begin position="128"/>
        <end position="189"/>
    </location>
</feature>
<dbReference type="GeneID" id="3498681"/>
<feature type="compositionally biased region" description="Basic and acidic residues" evidence="1">
    <location>
        <begin position="273"/>
        <end position="289"/>
    </location>
</feature>
<name>A0A4V0K3W3_PLACU</name>
<dbReference type="VEuPathDB" id="PlasmoDB:PCHAS_0308800"/>
<dbReference type="AlphaFoldDB" id="A0A4V0K3W3"/>
<feature type="region of interest" description="Disordered" evidence="1">
    <location>
        <begin position="59"/>
        <end position="105"/>
    </location>
</feature>
<organism evidence="2 3">
    <name type="scientific">Plasmodium chabaudi chabaudi</name>
    <dbReference type="NCBI Taxonomy" id="31271"/>
    <lineage>
        <taxon>Eukaryota</taxon>
        <taxon>Sar</taxon>
        <taxon>Alveolata</taxon>
        <taxon>Apicomplexa</taxon>
        <taxon>Aconoidasida</taxon>
        <taxon>Haemosporida</taxon>
        <taxon>Plasmodiidae</taxon>
        <taxon>Plasmodium</taxon>
        <taxon>Plasmodium (Vinckeia)</taxon>
    </lineage>
</organism>
<sequence>MKLSIKIKNNTSSNSNSSSSSSGLGMTHLSKNGDNVMHKYKKKNLEMRKMKGAIITGEKSNGKMASGTSLRALGNGNSFKLNGNLINEEKEKSEKNSYSNRYNSNKSFASSTLISKALTNTSIINKLASSKSSTSSKSGYKNTLNNDNSSKSSEKKNKKKKKMKNDMNGKVIKRNGDLTNEPIDKKKSTSKNISKSFNLKKNNIISSNINITSNTKKNYKHGKILSQPEKLLTQTEKTLKKNNIEGMEPNMDNKQIAENGEHDETITNEDTSNEIKTHTESGQDESMQKTDEIKENIQNGHAKNGNLNDEVDQENFKNSVTSDNTQTTNKNKQDRNEKMIEDEFNLGKTNMRTYETIIPHFIKGIYDPTNDIFSEENKKSSYINLSEPTPSLLPGYKSVTFEELNNPNYNTINNIHQNSIYPSAMFYPPFNYIPHMNCINLKEAYILKNHVTLNNSLLTSADISKGTIHRQYNVGVTYPYGVPYIDVKNIKNLYDHKKTKA</sequence>
<keyword evidence="3" id="KW-1185">Reference proteome</keyword>
<evidence type="ECO:0000256" key="1">
    <source>
        <dbReference type="SAM" id="MobiDB-lite"/>
    </source>
</evidence>
<dbReference type="EMBL" id="LK022880">
    <property type="protein sequence ID" value="VTZ67006.1"/>
    <property type="molecule type" value="Genomic_DNA"/>
</dbReference>
<protein>
    <submittedName>
        <fullName evidence="2">Uncharacterized protein</fullName>
    </submittedName>
</protein>
<feature type="compositionally biased region" description="Low complexity" evidence="1">
    <location>
        <begin position="9"/>
        <end position="22"/>
    </location>
</feature>
<feature type="compositionally biased region" description="Low complexity" evidence="1">
    <location>
        <begin position="129"/>
        <end position="138"/>
    </location>
</feature>